<name>A0AAV4BTS9_9GAST</name>
<dbReference type="GO" id="GO:0003677">
    <property type="term" value="F:DNA binding"/>
    <property type="evidence" value="ECO:0007669"/>
    <property type="project" value="TreeGrafter"/>
</dbReference>
<dbReference type="GO" id="GO:0005634">
    <property type="term" value="C:nucleus"/>
    <property type="evidence" value="ECO:0007669"/>
    <property type="project" value="TreeGrafter"/>
</dbReference>
<gene>
    <name evidence="3" type="ORF">PoB_004872900</name>
</gene>
<sequence>MRVAEALPHQRMTMLNKHVYFKDLDKLITDLKLTAKPMNIWNCDETGIQFAHKPRKVVAEKGHRNVTARTSSNRDNITVLACISAAGAAMPPMVIVKGKSPRSLASFNTMDAPKETVWGYQQSGWMEDDLGGQWFEKVFLKHCGPDRPQLLILDSHSSHDVIDLLERAAEENIHILALPPHTTHRLQPLDRSVFGPLKKHYSAICTDYMSQSPDHMVTKACWARLFNLTWDRTMKEELIKQAFVHTGIHPVNPNVLKEEDFLPSSALDRPLQSTEKDLQDVQTNTEVLPIAEEENGDIAMEEEPAQIDWDSFSRPVPCEEEVAHATTQDTCIDIDWDALNSPHTAGPPQLEMNGDLLAQALNLSGIITSDEWITSQETEPQAPTTEISADLAADWNVALTEIFQIPTTSARTQETPTRKISTHRLLTSEEILNSKRDQQALKKQKQQKKKTKTVTSKKNN</sequence>
<comment type="caution">
    <text evidence="3">The sequence shown here is derived from an EMBL/GenBank/DDBJ whole genome shotgun (WGS) entry which is preliminary data.</text>
</comment>
<feature type="domain" description="DDE-1" evidence="2">
    <location>
        <begin position="76"/>
        <end position="218"/>
    </location>
</feature>
<dbReference type="PANTHER" id="PTHR19303:SF74">
    <property type="entry name" value="POGO TRANSPOSABLE ELEMENT WITH KRAB DOMAIN"/>
    <property type="match status" value="1"/>
</dbReference>
<dbReference type="Proteomes" id="UP000735302">
    <property type="component" value="Unassembled WGS sequence"/>
</dbReference>
<dbReference type="Gene3D" id="3.30.420.10">
    <property type="entry name" value="Ribonuclease H-like superfamily/Ribonuclease H"/>
    <property type="match status" value="1"/>
</dbReference>
<dbReference type="Pfam" id="PF03184">
    <property type="entry name" value="DDE_1"/>
    <property type="match status" value="1"/>
</dbReference>
<evidence type="ECO:0000313" key="4">
    <source>
        <dbReference type="Proteomes" id="UP000735302"/>
    </source>
</evidence>
<evidence type="ECO:0000256" key="1">
    <source>
        <dbReference type="SAM" id="MobiDB-lite"/>
    </source>
</evidence>
<accession>A0AAV4BTS9</accession>
<dbReference type="InterPro" id="IPR036397">
    <property type="entry name" value="RNaseH_sf"/>
</dbReference>
<reference evidence="3 4" key="1">
    <citation type="journal article" date="2021" name="Elife">
        <title>Chloroplast acquisition without the gene transfer in kleptoplastic sea slugs, Plakobranchus ocellatus.</title>
        <authorList>
            <person name="Maeda T."/>
            <person name="Takahashi S."/>
            <person name="Yoshida T."/>
            <person name="Shimamura S."/>
            <person name="Takaki Y."/>
            <person name="Nagai Y."/>
            <person name="Toyoda A."/>
            <person name="Suzuki Y."/>
            <person name="Arimoto A."/>
            <person name="Ishii H."/>
            <person name="Satoh N."/>
            <person name="Nishiyama T."/>
            <person name="Hasebe M."/>
            <person name="Maruyama T."/>
            <person name="Minagawa J."/>
            <person name="Obokata J."/>
            <person name="Shigenobu S."/>
        </authorList>
    </citation>
    <scope>NUCLEOTIDE SEQUENCE [LARGE SCALE GENOMIC DNA]</scope>
</reference>
<evidence type="ECO:0000313" key="3">
    <source>
        <dbReference type="EMBL" id="GFO22224.1"/>
    </source>
</evidence>
<dbReference type="AlphaFoldDB" id="A0AAV4BTS9"/>
<dbReference type="EMBL" id="BLXT01005342">
    <property type="protein sequence ID" value="GFO22224.1"/>
    <property type="molecule type" value="Genomic_DNA"/>
</dbReference>
<feature type="region of interest" description="Disordered" evidence="1">
    <location>
        <begin position="408"/>
        <end position="460"/>
    </location>
</feature>
<organism evidence="3 4">
    <name type="scientific">Plakobranchus ocellatus</name>
    <dbReference type="NCBI Taxonomy" id="259542"/>
    <lineage>
        <taxon>Eukaryota</taxon>
        <taxon>Metazoa</taxon>
        <taxon>Spiralia</taxon>
        <taxon>Lophotrochozoa</taxon>
        <taxon>Mollusca</taxon>
        <taxon>Gastropoda</taxon>
        <taxon>Heterobranchia</taxon>
        <taxon>Euthyneura</taxon>
        <taxon>Panpulmonata</taxon>
        <taxon>Sacoglossa</taxon>
        <taxon>Placobranchoidea</taxon>
        <taxon>Plakobranchidae</taxon>
        <taxon>Plakobranchus</taxon>
    </lineage>
</organism>
<dbReference type="PANTHER" id="PTHR19303">
    <property type="entry name" value="TRANSPOSON"/>
    <property type="match status" value="1"/>
</dbReference>
<keyword evidence="4" id="KW-1185">Reference proteome</keyword>
<proteinExistence type="predicted"/>
<evidence type="ECO:0000259" key="2">
    <source>
        <dbReference type="Pfam" id="PF03184"/>
    </source>
</evidence>
<dbReference type="InterPro" id="IPR004875">
    <property type="entry name" value="DDE_SF_endonuclease_dom"/>
</dbReference>
<protein>
    <submittedName>
        <fullName evidence="3">Pogo transposable element with krab domain</fullName>
    </submittedName>
</protein>
<dbReference type="InterPro" id="IPR050863">
    <property type="entry name" value="CenT-Element_Derived"/>
</dbReference>
<feature type="compositionally biased region" description="Basic residues" evidence="1">
    <location>
        <begin position="442"/>
        <end position="452"/>
    </location>
</feature>
<feature type="compositionally biased region" description="Polar residues" evidence="1">
    <location>
        <begin position="408"/>
        <end position="419"/>
    </location>
</feature>